<accession>A0A6J0NWH7</accession>
<evidence type="ECO:0000313" key="10">
    <source>
        <dbReference type="Proteomes" id="UP000504610"/>
    </source>
</evidence>
<dbReference type="GO" id="GO:0019706">
    <property type="term" value="F:protein-cysteine S-palmitoyltransferase activity"/>
    <property type="evidence" value="ECO:0007669"/>
    <property type="project" value="UniProtKB-EC"/>
</dbReference>
<comment type="domain">
    <text evidence="8">The DHHC domain is required for palmitoyltransferase activity.</text>
</comment>
<evidence type="ECO:0000256" key="3">
    <source>
        <dbReference type="ARBA" id="ARBA00022679"/>
    </source>
</evidence>
<dbReference type="KEGG" id="rsz:108859632"/>
<sequence>MGLSSVIDTLIAASKTTSQARGETRFWFFFWVSDSSTLVVSSLGLTEEEEAMEDSSQGSFVTTINEDYESVCWGCGLNLVLPSYAPVFKCGWCGAITNHNPVRPETRRFVLRRIRDRCFVAILAVFMLFVICGGIWAAYPVVFSISLVCEIFHSVIAVTLGISTLSTFMVVAFKCAGKPIDIVYGTHPGVGNGALNNYTFCHTCSKPKSPRTHHCRTCGMCVLDMDHHCPFIGNCVGAGNHKNFIAFLISAIISTSYASVMCVYSLIHILPTIETGAAYASHANSVSILRGVKSIVLAYISNDIFISLRGFVLLYLFVASVSVAIGLSVLLWQQLSYVYEGKTYLSHLGSQGSEEDGEKSCGNLLTFFGCPLSIERHLPTIRNLRKRHKT</sequence>
<reference evidence="11" key="2">
    <citation type="submission" date="2025-08" db="UniProtKB">
        <authorList>
            <consortium name="RefSeq"/>
        </authorList>
    </citation>
    <scope>IDENTIFICATION</scope>
    <source>
        <tissue evidence="11">Leaf</tissue>
    </source>
</reference>
<dbReference type="Proteomes" id="UP000504610">
    <property type="component" value="Chromosome 5"/>
</dbReference>
<evidence type="ECO:0000256" key="5">
    <source>
        <dbReference type="ARBA" id="ARBA00022989"/>
    </source>
</evidence>
<comment type="catalytic activity">
    <reaction evidence="8">
        <text>L-cysteinyl-[protein] + hexadecanoyl-CoA = S-hexadecanoyl-L-cysteinyl-[protein] + CoA</text>
        <dbReference type="Rhea" id="RHEA:36683"/>
        <dbReference type="Rhea" id="RHEA-COMP:10131"/>
        <dbReference type="Rhea" id="RHEA-COMP:11032"/>
        <dbReference type="ChEBI" id="CHEBI:29950"/>
        <dbReference type="ChEBI" id="CHEBI:57287"/>
        <dbReference type="ChEBI" id="CHEBI:57379"/>
        <dbReference type="ChEBI" id="CHEBI:74151"/>
        <dbReference type="EC" id="2.3.1.225"/>
    </reaction>
</comment>
<comment type="similarity">
    <text evidence="2 8">Belongs to the DHHC palmitoyltransferase family.</text>
</comment>
<comment type="subcellular location">
    <subcellularLocation>
        <location evidence="1">Endomembrane system</location>
        <topology evidence="1">Multi-pass membrane protein</topology>
    </subcellularLocation>
</comment>
<evidence type="ECO:0000256" key="6">
    <source>
        <dbReference type="ARBA" id="ARBA00023136"/>
    </source>
</evidence>
<dbReference type="EC" id="2.3.1.225" evidence="8"/>
<reference evidence="10" key="1">
    <citation type="journal article" date="2019" name="Database">
        <title>The radish genome database (RadishGD): an integrated information resource for radish genomics.</title>
        <authorList>
            <person name="Yu H.J."/>
            <person name="Baek S."/>
            <person name="Lee Y.J."/>
            <person name="Cho A."/>
            <person name="Mun J.H."/>
        </authorList>
    </citation>
    <scope>NUCLEOTIDE SEQUENCE [LARGE SCALE GENOMIC DNA]</scope>
    <source>
        <strain evidence="10">cv. WK10039</strain>
    </source>
</reference>
<dbReference type="PROSITE" id="PS50216">
    <property type="entry name" value="DHHC"/>
    <property type="match status" value="1"/>
</dbReference>
<dbReference type="AlphaFoldDB" id="A0A6J0NWH7"/>
<evidence type="ECO:0000313" key="11">
    <source>
        <dbReference type="RefSeq" id="XP_018489044.2"/>
    </source>
</evidence>
<keyword evidence="5 8" id="KW-1133">Transmembrane helix</keyword>
<dbReference type="InterPro" id="IPR039859">
    <property type="entry name" value="PFA4/ZDH16/20/ERF2-like"/>
</dbReference>
<keyword evidence="10" id="KW-1185">Reference proteome</keyword>
<dbReference type="GO" id="GO:0012505">
    <property type="term" value="C:endomembrane system"/>
    <property type="evidence" value="ECO:0007669"/>
    <property type="project" value="UniProtKB-SubCell"/>
</dbReference>
<dbReference type="RefSeq" id="XP_018489044.2">
    <property type="nucleotide sequence ID" value="XM_018633542.2"/>
</dbReference>
<dbReference type="InterPro" id="IPR001594">
    <property type="entry name" value="Palmitoyltrfase_DHHC"/>
</dbReference>
<evidence type="ECO:0000256" key="1">
    <source>
        <dbReference type="ARBA" id="ARBA00004127"/>
    </source>
</evidence>
<evidence type="ECO:0000256" key="7">
    <source>
        <dbReference type="ARBA" id="ARBA00023315"/>
    </source>
</evidence>
<feature type="transmembrane region" description="Helical" evidence="8">
    <location>
        <begin position="244"/>
        <end position="267"/>
    </location>
</feature>
<feature type="transmembrane region" description="Helical" evidence="8">
    <location>
        <begin position="312"/>
        <end position="332"/>
    </location>
</feature>
<keyword evidence="4 8" id="KW-0812">Transmembrane</keyword>
<protein>
    <recommendedName>
        <fullName evidence="8">S-acyltransferase</fullName>
        <ecNumber evidence="8">2.3.1.225</ecNumber>
    </recommendedName>
    <alternativeName>
        <fullName evidence="8">Palmitoyltransferase</fullName>
    </alternativeName>
</protein>
<keyword evidence="3 8" id="KW-0808">Transferase</keyword>
<proteinExistence type="inferred from homology"/>
<dbReference type="OrthoDB" id="9909019at2759"/>
<dbReference type="Pfam" id="PF01529">
    <property type="entry name" value="DHHC"/>
    <property type="match status" value="1"/>
</dbReference>
<dbReference type="PANTHER" id="PTHR12246">
    <property type="entry name" value="PALMITOYLTRANSFERASE ZDHHC16"/>
    <property type="match status" value="1"/>
</dbReference>
<dbReference type="GeneID" id="108859632"/>
<name>A0A6J0NWH7_RAPSA</name>
<evidence type="ECO:0000256" key="4">
    <source>
        <dbReference type="ARBA" id="ARBA00022692"/>
    </source>
</evidence>
<feature type="transmembrane region" description="Helical" evidence="8">
    <location>
        <begin position="118"/>
        <end position="139"/>
    </location>
</feature>
<evidence type="ECO:0000259" key="9">
    <source>
        <dbReference type="Pfam" id="PF01529"/>
    </source>
</evidence>
<feature type="transmembrane region" description="Helical" evidence="8">
    <location>
        <begin position="151"/>
        <end position="173"/>
    </location>
</feature>
<keyword evidence="7 8" id="KW-0012">Acyltransferase</keyword>
<keyword evidence="6 8" id="KW-0472">Membrane</keyword>
<evidence type="ECO:0000256" key="2">
    <source>
        <dbReference type="ARBA" id="ARBA00008574"/>
    </source>
</evidence>
<gene>
    <name evidence="11" type="primary">LOC108859632</name>
</gene>
<evidence type="ECO:0000256" key="8">
    <source>
        <dbReference type="RuleBase" id="RU079119"/>
    </source>
</evidence>
<feature type="domain" description="Palmitoyltransferase DHHC" evidence="9">
    <location>
        <begin position="197"/>
        <end position="345"/>
    </location>
</feature>
<organism evidence="10 11">
    <name type="scientific">Raphanus sativus</name>
    <name type="common">Radish</name>
    <name type="synonym">Raphanus raphanistrum var. sativus</name>
    <dbReference type="NCBI Taxonomy" id="3726"/>
    <lineage>
        <taxon>Eukaryota</taxon>
        <taxon>Viridiplantae</taxon>
        <taxon>Streptophyta</taxon>
        <taxon>Embryophyta</taxon>
        <taxon>Tracheophyta</taxon>
        <taxon>Spermatophyta</taxon>
        <taxon>Magnoliopsida</taxon>
        <taxon>eudicotyledons</taxon>
        <taxon>Gunneridae</taxon>
        <taxon>Pentapetalae</taxon>
        <taxon>rosids</taxon>
        <taxon>malvids</taxon>
        <taxon>Brassicales</taxon>
        <taxon>Brassicaceae</taxon>
        <taxon>Brassiceae</taxon>
        <taxon>Raphanus</taxon>
    </lineage>
</organism>